<dbReference type="RefSeq" id="WP_338575712.1">
    <property type="nucleotide sequence ID" value="NZ_CP146369.1"/>
</dbReference>
<protein>
    <submittedName>
        <fullName evidence="2">Uncharacterized protein</fullName>
    </submittedName>
</protein>
<reference evidence="2 3" key="1">
    <citation type="submission" date="2024-02" db="EMBL/GenBank/DDBJ databases">
        <title>Distribution and functional of Brevundimonas-related endobacteria within Verticillium dahliae.</title>
        <authorList>
            <person name="Zeng H."/>
        </authorList>
    </citation>
    <scope>NUCLEOTIDE SEQUENCE [LARGE SCALE GENOMIC DNA]</scope>
    <source>
        <strain evidence="2 3">TRM 44200</strain>
    </source>
</reference>
<evidence type="ECO:0000313" key="3">
    <source>
        <dbReference type="Proteomes" id="UP001363460"/>
    </source>
</evidence>
<dbReference type="Gene3D" id="1.20.5.340">
    <property type="match status" value="1"/>
</dbReference>
<organism evidence="2 3">
    <name type="scientific">Brevundimonas olei</name>
    <dbReference type="NCBI Taxonomy" id="657642"/>
    <lineage>
        <taxon>Bacteria</taxon>
        <taxon>Pseudomonadati</taxon>
        <taxon>Pseudomonadota</taxon>
        <taxon>Alphaproteobacteria</taxon>
        <taxon>Caulobacterales</taxon>
        <taxon>Caulobacteraceae</taxon>
        <taxon>Brevundimonas</taxon>
    </lineage>
</organism>
<proteinExistence type="predicted"/>
<evidence type="ECO:0000256" key="1">
    <source>
        <dbReference type="SAM" id="Coils"/>
    </source>
</evidence>
<keyword evidence="1" id="KW-0175">Coiled coil</keyword>
<name>A0ABZ2IFY6_9CAUL</name>
<dbReference type="Proteomes" id="UP001363460">
    <property type="component" value="Chromosome"/>
</dbReference>
<dbReference type="EMBL" id="CP146369">
    <property type="protein sequence ID" value="WWT53810.1"/>
    <property type="molecule type" value="Genomic_DNA"/>
</dbReference>
<feature type="coiled-coil region" evidence="1">
    <location>
        <begin position="55"/>
        <end position="96"/>
    </location>
</feature>
<gene>
    <name evidence="2" type="ORF">V8J38_11150</name>
</gene>
<evidence type="ECO:0000313" key="2">
    <source>
        <dbReference type="EMBL" id="WWT53810.1"/>
    </source>
</evidence>
<accession>A0ABZ2IFY6</accession>
<sequence>MAEYIAEKRLALAGGIVEEGGAFKSDAVPGQHWLPQDREAKAAVKARDAAKAEAVAHSKSEAEKSDSRIAELEAKLAEAEDLAKLRDEEIAALTEDVASGLQEISRQAAEIEALTASIAKFDGDSDGKPGSFKPKSE</sequence>
<keyword evidence="3" id="KW-1185">Reference proteome</keyword>